<dbReference type="EMBL" id="CP001804">
    <property type="protein sequence ID" value="ACY18284.1"/>
    <property type="molecule type" value="Genomic_DNA"/>
</dbReference>
<dbReference type="InterPro" id="IPR002575">
    <property type="entry name" value="Aminoglycoside_PTrfase"/>
</dbReference>
<dbReference type="eggNOG" id="COG2334">
    <property type="taxonomic scope" value="Bacteria"/>
</dbReference>
<dbReference type="STRING" id="502025.Hoch_5808"/>
<protein>
    <submittedName>
        <fullName evidence="2">Aminoglycoside phosphotransferase</fullName>
    </submittedName>
</protein>
<proteinExistence type="predicted"/>
<dbReference type="SUPFAM" id="SSF56112">
    <property type="entry name" value="Protein kinase-like (PK-like)"/>
    <property type="match status" value="1"/>
</dbReference>
<name>D0LHD9_HALO1</name>
<dbReference type="RefSeq" id="WP_012830876.1">
    <property type="nucleotide sequence ID" value="NC_013440.1"/>
</dbReference>
<evidence type="ECO:0000259" key="1">
    <source>
        <dbReference type="Pfam" id="PF01636"/>
    </source>
</evidence>
<reference evidence="2 3" key="1">
    <citation type="journal article" date="2010" name="Stand. Genomic Sci.">
        <title>Complete genome sequence of Haliangium ochraceum type strain (SMP-2).</title>
        <authorList>
            <consortium name="US DOE Joint Genome Institute (JGI-PGF)"/>
            <person name="Ivanova N."/>
            <person name="Daum C."/>
            <person name="Lang E."/>
            <person name="Abt B."/>
            <person name="Kopitz M."/>
            <person name="Saunders E."/>
            <person name="Lapidus A."/>
            <person name="Lucas S."/>
            <person name="Glavina Del Rio T."/>
            <person name="Nolan M."/>
            <person name="Tice H."/>
            <person name="Copeland A."/>
            <person name="Cheng J.F."/>
            <person name="Chen F."/>
            <person name="Bruce D."/>
            <person name="Goodwin L."/>
            <person name="Pitluck S."/>
            <person name="Mavromatis K."/>
            <person name="Pati A."/>
            <person name="Mikhailova N."/>
            <person name="Chen A."/>
            <person name="Palaniappan K."/>
            <person name="Land M."/>
            <person name="Hauser L."/>
            <person name="Chang Y.J."/>
            <person name="Jeffries C.D."/>
            <person name="Detter J.C."/>
            <person name="Brettin T."/>
            <person name="Rohde M."/>
            <person name="Goker M."/>
            <person name="Bristow J."/>
            <person name="Markowitz V."/>
            <person name="Eisen J.A."/>
            <person name="Hugenholtz P."/>
            <person name="Kyrpides N.C."/>
            <person name="Klenk H.P."/>
        </authorList>
    </citation>
    <scope>NUCLEOTIDE SEQUENCE [LARGE SCALE GENOMIC DNA]</scope>
    <source>
        <strain evidence="3">DSM 14365 / CIP 107738 / JCM 11303 / AJ 13395 / SMP-2</strain>
    </source>
</reference>
<dbReference type="SMR" id="D0LHD9"/>
<evidence type="ECO:0000313" key="2">
    <source>
        <dbReference type="EMBL" id="ACY18284.1"/>
    </source>
</evidence>
<dbReference type="Proteomes" id="UP000001880">
    <property type="component" value="Chromosome"/>
</dbReference>
<evidence type="ECO:0000313" key="3">
    <source>
        <dbReference type="Proteomes" id="UP000001880"/>
    </source>
</evidence>
<keyword evidence="3" id="KW-1185">Reference proteome</keyword>
<dbReference type="PANTHER" id="PTHR21064">
    <property type="entry name" value="AMINOGLYCOSIDE PHOSPHOTRANSFERASE DOMAIN-CONTAINING PROTEIN-RELATED"/>
    <property type="match status" value="1"/>
</dbReference>
<dbReference type="OrthoDB" id="526037at2"/>
<dbReference type="InterPro" id="IPR050249">
    <property type="entry name" value="Pseudomonas-type_ThrB"/>
</dbReference>
<dbReference type="PANTHER" id="PTHR21064:SF5">
    <property type="entry name" value="SLR1880 PROTEIN"/>
    <property type="match status" value="1"/>
</dbReference>
<dbReference type="HOGENOM" id="CLU_808362_0_0_7"/>
<dbReference type="GO" id="GO:0016740">
    <property type="term" value="F:transferase activity"/>
    <property type="evidence" value="ECO:0007669"/>
    <property type="project" value="UniProtKB-KW"/>
</dbReference>
<dbReference type="Pfam" id="PF01636">
    <property type="entry name" value="APH"/>
    <property type="match status" value="1"/>
</dbReference>
<dbReference type="AlphaFoldDB" id="D0LHD9"/>
<organism evidence="2 3">
    <name type="scientific">Haliangium ochraceum (strain DSM 14365 / JCM 11303 / SMP-2)</name>
    <dbReference type="NCBI Taxonomy" id="502025"/>
    <lineage>
        <taxon>Bacteria</taxon>
        <taxon>Pseudomonadati</taxon>
        <taxon>Myxococcota</taxon>
        <taxon>Polyangia</taxon>
        <taxon>Haliangiales</taxon>
        <taxon>Kofleriaceae</taxon>
        <taxon>Haliangium</taxon>
    </lineage>
</organism>
<feature type="domain" description="Aminoglycoside phosphotransferase" evidence="1">
    <location>
        <begin position="35"/>
        <end position="277"/>
    </location>
</feature>
<dbReference type="KEGG" id="hoh:Hoch_5808"/>
<dbReference type="Gene3D" id="3.90.1200.10">
    <property type="match status" value="1"/>
</dbReference>
<accession>D0LHD9</accession>
<gene>
    <name evidence="2" type="ordered locus">Hoch_5808</name>
</gene>
<keyword evidence="2" id="KW-0808">Transferase</keyword>
<dbReference type="InterPro" id="IPR011009">
    <property type="entry name" value="Kinase-like_dom_sf"/>
</dbReference>
<sequence>MSAGAMSERASAGDALADVAATLPAVVAAYGFAGEVQPLAGGLINRTYAIVEDGVPVAVLQRLHPVFSGEVNLDIEAVSAHLAACGMDTPRLLRTRAGELWIDQADGAWRALSFVPGHTRHRVDEPAQAHAAAVLVGRFHRALDSLRHDYVHVRAGVHDTAAHLARLRGHLEAAAEGDELQRAGVELGGEILALATALPALPQVRMRHSHGDLKISNLLFADDGSARCLVDLDTVGRQSVAYELGDAMRSWCNPQGEDADQMRFDGDIFAAAMAGYREGAGDLLDAEERAAIVAGTEWVCVELAARFCVDVFADAYFGWDAQRYPSRRAHNLARARGQLMLARSVSGMRSALYAAV</sequence>